<feature type="domain" description="PXA" evidence="2">
    <location>
        <begin position="565"/>
        <end position="753"/>
    </location>
</feature>
<evidence type="ECO:0000313" key="4">
    <source>
        <dbReference type="Proteomes" id="UP000237481"/>
    </source>
</evidence>
<feature type="compositionally biased region" description="Basic and acidic residues" evidence="1">
    <location>
        <begin position="821"/>
        <end position="830"/>
    </location>
</feature>
<dbReference type="InterPro" id="IPR003114">
    <property type="entry name" value="Phox_assoc"/>
</dbReference>
<protein>
    <submittedName>
        <fullName evidence="3">mRNA processing protein (Mss51)</fullName>
    </submittedName>
</protein>
<feature type="compositionally biased region" description="Low complexity" evidence="1">
    <location>
        <begin position="75"/>
        <end position="88"/>
    </location>
</feature>
<feature type="region of interest" description="Disordered" evidence="1">
    <location>
        <begin position="499"/>
        <end position="526"/>
    </location>
</feature>
<dbReference type="InterPro" id="IPR032717">
    <property type="entry name" value="Mss51_Znf"/>
</dbReference>
<dbReference type="STRING" id="94208.A0A2S4L476"/>
<gene>
    <name evidence="3" type="ORF">TPAR_02572</name>
</gene>
<dbReference type="Pfam" id="PF02194">
    <property type="entry name" value="PXA"/>
    <property type="match status" value="1"/>
</dbReference>
<comment type="caution">
    <text evidence="3">The sequence shown here is derived from an EMBL/GenBank/DDBJ whole genome shotgun (WGS) entry which is preliminary data.</text>
</comment>
<dbReference type="GO" id="GO:0033617">
    <property type="term" value="P:mitochondrial respiratory chain complex IV assembly"/>
    <property type="evidence" value="ECO:0007669"/>
    <property type="project" value="TreeGrafter"/>
</dbReference>
<organism evidence="3 4">
    <name type="scientific">Tolypocladium paradoxum</name>
    <dbReference type="NCBI Taxonomy" id="94208"/>
    <lineage>
        <taxon>Eukaryota</taxon>
        <taxon>Fungi</taxon>
        <taxon>Dikarya</taxon>
        <taxon>Ascomycota</taxon>
        <taxon>Pezizomycotina</taxon>
        <taxon>Sordariomycetes</taxon>
        <taxon>Hypocreomycetidae</taxon>
        <taxon>Hypocreales</taxon>
        <taxon>Ophiocordycipitaceae</taxon>
        <taxon>Tolypocladium</taxon>
    </lineage>
</organism>
<dbReference type="PANTHER" id="PTHR28069">
    <property type="entry name" value="GH20023P"/>
    <property type="match status" value="1"/>
</dbReference>
<feature type="compositionally biased region" description="Low complexity" evidence="1">
    <location>
        <begin position="509"/>
        <end position="523"/>
    </location>
</feature>
<dbReference type="InterPro" id="IPR046824">
    <property type="entry name" value="Mss51-like_C"/>
</dbReference>
<dbReference type="PANTHER" id="PTHR28069:SF1">
    <property type="entry name" value="PROTEIN MSS51, MITOCHONDRIAL"/>
    <property type="match status" value="1"/>
</dbReference>
<dbReference type="OrthoDB" id="5282002at2759"/>
<keyword evidence="4" id="KW-1185">Reference proteome</keyword>
<dbReference type="PROSITE" id="PS51207">
    <property type="entry name" value="PXA"/>
    <property type="match status" value="1"/>
</dbReference>
<dbReference type="GO" id="GO:0005739">
    <property type="term" value="C:mitochondrion"/>
    <property type="evidence" value="ECO:0007669"/>
    <property type="project" value="GOC"/>
</dbReference>
<dbReference type="SMART" id="SM00313">
    <property type="entry name" value="PXA"/>
    <property type="match status" value="1"/>
</dbReference>
<feature type="region of interest" description="Disordered" evidence="1">
    <location>
        <begin position="119"/>
        <end position="144"/>
    </location>
</feature>
<accession>A0A2S4L476</accession>
<feature type="compositionally biased region" description="Polar residues" evidence="1">
    <location>
        <begin position="61"/>
        <end position="71"/>
    </location>
</feature>
<dbReference type="EMBL" id="PKSG01000269">
    <property type="protein sequence ID" value="POR37218.1"/>
    <property type="molecule type" value="Genomic_DNA"/>
</dbReference>
<dbReference type="Proteomes" id="UP000237481">
    <property type="component" value="Unassembled WGS sequence"/>
</dbReference>
<reference evidence="3 4" key="1">
    <citation type="submission" date="2018-01" db="EMBL/GenBank/DDBJ databases">
        <title>Harnessing the power of phylogenomics to disentangle the directionality and signatures of interkingdom host jumping in the parasitic fungal genus Tolypocladium.</title>
        <authorList>
            <person name="Quandt C.A."/>
            <person name="Patterson W."/>
            <person name="Spatafora J.W."/>
        </authorList>
    </citation>
    <scope>NUCLEOTIDE SEQUENCE [LARGE SCALE GENOMIC DNA]</scope>
    <source>
        <strain evidence="3 4">NRBC 100945</strain>
    </source>
</reference>
<proteinExistence type="predicted"/>
<dbReference type="Pfam" id="PF13824">
    <property type="entry name" value="zf-Mss51"/>
    <property type="match status" value="1"/>
</dbReference>
<evidence type="ECO:0000259" key="2">
    <source>
        <dbReference type="PROSITE" id="PS51207"/>
    </source>
</evidence>
<evidence type="ECO:0000256" key="1">
    <source>
        <dbReference type="SAM" id="MobiDB-lite"/>
    </source>
</evidence>
<feature type="region of interest" description="Disordered" evidence="1">
    <location>
        <begin position="58"/>
        <end position="93"/>
    </location>
</feature>
<dbReference type="Pfam" id="PF20179">
    <property type="entry name" value="MSS51_C"/>
    <property type="match status" value="1"/>
</dbReference>
<evidence type="ECO:0000313" key="3">
    <source>
        <dbReference type="EMBL" id="POR37218.1"/>
    </source>
</evidence>
<dbReference type="AlphaFoldDB" id="A0A2S4L476"/>
<feature type="region of interest" description="Disordered" evidence="1">
    <location>
        <begin position="816"/>
        <end position="844"/>
    </location>
</feature>
<name>A0A2S4L476_9HYPO</name>
<sequence>MEPTLRRVAHSLCGRCSASLRRRTVIRHPAKPWTRAPARAVHSSISLDANRRTCVKEPVSSARTFTSSANPKTEAAAPQRPSQPSSPRLGQDDLFHPFSTSPVPEFRRRAAFMKQHAYCPHPDHKPTKLPTVAPKSEGVEQSGGHMAPAHVHFECPDCGFPVYCSKEHWMDHYDKHLEVCDTLRQINEDDHDLRSGRVFHEANLPDLQLDEAAVNMTNWDTFMYTREFEAVNSDRSMRQITRLLTYPITVGSVLHELSPYGIKDGDRLTVEGLKSFSALRYNLHPPKAGRGAGVNQLRPEPPPVRLFILGARAESSLPRAAWVQLAHLFPESRLHLVFIGPESMANRDDEFPLPERTPSNPFGAIVEDRVWYKMKISTIVDYYHTIHKTGHFAPYDPYFDCFVLFHPGLGHPASSHEWEETLPLLLETKVPIISTGYTQFDLERDVEWVQKKSGGEVDVLLEPGENIFRSLRWDLNDMDPQDISCGNWGVWAFRGKSTPRLKHPNTNSNPPATGRRANRAAATDPLSDRVTQALIRRTLCPQQSGDKQRDAQPPIEDLLPPLTSRNDVDLQLYAFLAIILKEFVQSWYGKFTTDEAFVAEILHIVAHCTRALEQRVRKLDLEALVLNEIPEVLDKHIEAYRAAYLSASQPPLEIDPREAYHALWPLPLLSPVPRPEDPATAAEQRDNETAYRQLLVQAVLAILLPTEDLENPCLTALVGEIFSELIIGNVIGNKAAQPWLLFEGICILARVLEEKKVQAAQKIVSSAQPRSLVVPMEKRRAWSAQGFFLSIVQLAFIFLSLIRLLVGMIAMSSSLPPRTAPAEEKARAIPESEPGSRGQSHGAATTAKVPVLEFRAWRCVGNLIELSSRMPWLGGFLSLLQFGATHGPGRIAGLDGTLDRLLSHHIQSLFSASHLSPILRTLRGVLFPNNTPGSTTLFPPSSDAELRALRRRAARCLWGLLPRGVRRVYFGGPLWERRAGGHGAEEESMVDEVEGLLMVLGDDYCNKHFMYSVLELILVRLMPELSDKGVVELWDERLG</sequence>